<dbReference type="Proteomes" id="UP000262699">
    <property type="component" value="Unassembled WGS sequence"/>
</dbReference>
<name>A0A3D0WCT2_9SPHN</name>
<accession>A0A3D0WCT2</accession>
<dbReference type="AlphaFoldDB" id="A0A3D0WCT2"/>
<comment type="caution">
    <text evidence="1">The sequence shown here is derived from an EMBL/GenBank/DDBJ whole genome shotgun (WGS) entry which is preliminary data.</text>
</comment>
<gene>
    <name evidence="1" type="ORF">DEP91_10230</name>
</gene>
<protein>
    <submittedName>
        <fullName evidence="1">Uncharacterized protein</fullName>
    </submittedName>
</protein>
<dbReference type="EMBL" id="DOYJ01000285">
    <property type="protein sequence ID" value="HCB76531.1"/>
    <property type="molecule type" value="Genomic_DNA"/>
</dbReference>
<reference evidence="1 2" key="1">
    <citation type="journal article" date="2018" name="Nat. Biotechnol.">
        <title>A standardized bacterial taxonomy based on genome phylogeny substantially revises the tree of life.</title>
        <authorList>
            <person name="Parks D.H."/>
            <person name="Chuvochina M."/>
            <person name="Waite D.W."/>
            <person name="Rinke C."/>
            <person name="Skarshewski A."/>
            <person name="Chaumeil P.A."/>
            <person name="Hugenholtz P."/>
        </authorList>
    </citation>
    <scope>NUCLEOTIDE SEQUENCE [LARGE SCALE GENOMIC DNA]</scope>
    <source>
        <strain evidence="1">UBA9015</strain>
    </source>
</reference>
<evidence type="ECO:0000313" key="2">
    <source>
        <dbReference type="Proteomes" id="UP000262699"/>
    </source>
</evidence>
<evidence type="ECO:0000313" key="1">
    <source>
        <dbReference type="EMBL" id="HCB76531.1"/>
    </source>
</evidence>
<proteinExistence type="predicted"/>
<sequence length="66" mass="7179">MQRRRLALGLSVLAFAILIAVKPPIGQLRLSLDTDPDSGPARAEAAIEIGTIAVSILFRQAERRVR</sequence>
<organism evidence="1 2">
    <name type="scientific">Sphingomonas bacterium</name>
    <dbReference type="NCBI Taxonomy" id="1895847"/>
    <lineage>
        <taxon>Bacteria</taxon>
        <taxon>Pseudomonadati</taxon>
        <taxon>Pseudomonadota</taxon>
        <taxon>Alphaproteobacteria</taxon>
        <taxon>Sphingomonadales</taxon>
        <taxon>Sphingomonadaceae</taxon>
        <taxon>Sphingomonas</taxon>
    </lineage>
</organism>